<accession>A0A366M4W9</accession>
<keyword evidence="1" id="KW-0732">Signal</keyword>
<gene>
    <name evidence="2" type="ORF">DP939_00435</name>
</gene>
<keyword evidence="3" id="KW-1185">Reference proteome</keyword>
<dbReference type="AlphaFoldDB" id="A0A366M4W9"/>
<organism evidence="2 3">
    <name type="scientific">Spongiactinospora rosea</name>
    <dbReference type="NCBI Taxonomy" id="2248750"/>
    <lineage>
        <taxon>Bacteria</taxon>
        <taxon>Bacillati</taxon>
        <taxon>Actinomycetota</taxon>
        <taxon>Actinomycetes</taxon>
        <taxon>Streptosporangiales</taxon>
        <taxon>Streptosporangiaceae</taxon>
        <taxon>Spongiactinospora</taxon>
    </lineage>
</organism>
<evidence type="ECO:0000256" key="1">
    <source>
        <dbReference type="SAM" id="SignalP"/>
    </source>
</evidence>
<name>A0A366M4W9_9ACTN</name>
<reference evidence="2 3" key="1">
    <citation type="submission" date="2018-06" db="EMBL/GenBank/DDBJ databases">
        <title>Sphaerisporangium craniellae sp. nov., isolated from a marine sponge in the South China Sea.</title>
        <authorList>
            <person name="Li L."/>
        </authorList>
    </citation>
    <scope>NUCLEOTIDE SEQUENCE [LARGE SCALE GENOMIC DNA]</scope>
    <source>
        <strain evidence="2 3">LHW63015</strain>
    </source>
</reference>
<evidence type="ECO:0000313" key="2">
    <source>
        <dbReference type="EMBL" id="RBQ21235.1"/>
    </source>
</evidence>
<evidence type="ECO:0000313" key="3">
    <source>
        <dbReference type="Proteomes" id="UP000253303"/>
    </source>
</evidence>
<protein>
    <submittedName>
        <fullName evidence="2">Uncharacterized protein</fullName>
    </submittedName>
</protein>
<proteinExistence type="predicted"/>
<comment type="caution">
    <text evidence="2">The sequence shown here is derived from an EMBL/GenBank/DDBJ whole genome shotgun (WGS) entry which is preliminary data.</text>
</comment>
<sequence length="145" mass="15490">MLVLAALAAAVTVAAMATPVPQERQPTAAEAGATLKKHVMRLLAEVSNEPFHITDPSGKDILCGGGEVRRTFAASAVDHSGQRDARTLNIQMVAAVNEFADYHFTNSEGPDFNMSSDSTKTSLHLNSVGERRYSVRGKTFCLSPS</sequence>
<dbReference type="EMBL" id="QMEY01000001">
    <property type="protein sequence ID" value="RBQ21235.1"/>
    <property type="molecule type" value="Genomic_DNA"/>
</dbReference>
<feature type="signal peptide" evidence="1">
    <location>
        <begin position="1"/>
        <end position="17"/>
    </location>
</feature>
<feature type="chain" id="PRO_5016586747" evidence="1">
    <location>
        <begin position="18"/>
        <end position="145"/>
    </location>
</feature>
<dbReference type="Proteomes" id="UP000253303">
    <property type="component" value="Unassembled WGS sequence"/>
</dbReference>